<reference evidence="1 2" key="1">
    <citation type="submission" date="2019-04" db="EMBL/GenBank/DDBJ databases">
        <title>Lysinibacillus genome sequencing.</title>
        <authorList>
            <person name="Dunlap C."/>
        </authorList>
    </citation>
    <scope>NUCLEOTIDE SEQUENCE [LARGE SCALE GENOMIC DNA]</scope>
    <source>
        <strain evidence="1 2">CCTCC AB 2010389</strain>
    </source>
</reference>
<evidence type="ECO:0000313" key="2">
    <source>
        <dbReference type="Proteomes" id="UP000308744"/>
    </source>
</evidence>
<name>A0A4V5TLG8_9BACI</name>
<dbReference type="RefSeq" id="WP_107897646.1">
    <property type="nucleotide sequence ID" value="NZ_PYWM01000049.1"/>
</dbReference>
<keyword evidence="2" id="KW-1185">Reference proteome</keyword>
<dbReference type="AlphaFoldDB" id="A0A4V5TLG8"/>
<dbReference type="Proteomes" id="UP000308744">
    <property type="component" value="Unassembled WGS sequence"/>
</dbReference>
<protein>
    <submittedName>
        <fullName evidence="1">Uncharacterized protein</fullName>
    </submittedName>
</protein>
<sequence length="163" mass="19482">MDENTFRKALKHAAVAKELSSDFDTRISYFIEDYTYAFTLNDRAKRLIILKRLRDELNGYFIKIYQVILSGTNLYKKEKKRIKDRSKMMEVFMDDISILDDAIEKLKHPRNFSGHPIAYQLNLEIFKQEEFIKKVLLKVEKKLNELLEVSEEIILREKSKQEK</sequence>
<proteinExistence type="predicted"/>
<comment type="caution">
    <text evidence="1">The sequence shown here is derived from an EMBL/GenBank/DDBJ whole genome shotgun (WGS) entry which is preliminary data.</text>
</comment>
<accession>A0A4V5TLG8</accession>
<dbReference type="EMBL" id="SZPU01000046">
    <property type="protein sequence ID" value="TKI67553.1"/>
    <property type="molecule type" value="Genomic_DNA"/>
</dbReference>
<gene>
    <name evidence="1" type="ORF">FC756_12820</name>
</gene>
<evidence type="ECO:0000313" key="1">
    <source>
        <dbReference type="EMBL" id="TKI67553.1"/>
    </source>
</evidence>
<organism evidence="1 2">
    <name type="scientific">Lysinibacillus mangiferihumi</name>
    <dbReference type="NCBI Taxonomy" id="1130819"/>
    <lineage>
        <taxon>Bacteria</taxon>
        <taxon>Bacillati</taxon>
        <taxon>Bacillota</taxon>
        <taxon>Bacilli</taxon>
        <taxon>Bacillales</taxon>
        <taxon>Bacillaceae</taxon>
        <taxon>Lysinibacillus</taxon>
    </lineage>
</organism>